<comment type="caution">
    <text evidence="1">The sequence shown here is derived from an EMBL/GenBank/DDBJ whole genome shotgun (WGS) entry which is preliminary data.</text>
</comment>
<evidence type="ECO:0000313" key="1">
    <source>
        <dbReference type="EMBL" id="CAG7831169.1"/>
    </source>
</evidence>
<evidence type="ECO:0000313" key="2">
    <source>
        <dbReference type="Proteomes" id="UP000708208"/>
    </source>
</evidence>
<proteinExistence type="predicted"/>
<dbReference type="EMBL" id="CAJVCH010559157">
    <property type="protein sequence ID" value="CAG7831169.1"/>
    <property type="molecule type" value="Genomic_DNA"/>
</dbReference>
<accession>A0A8J2LF41</accession>
<dbReference type="AlphaFoldDB" id="A0A8J2LF41"/>
<feature type="non-terminal residue" evidence="1">
    <location>
        <position position="243"/>
    </location>
</feature>
<keyword evidence="2" id="KW-1185">Reference proteome</keyword>
<dbReference type="Proteomes" id="UP000708208">
    <property type="component" value="Unassembled WGS sequence"/>
</dbReference>
<protein>
    <submittedName>
        <fullName evidence="1">Uncharacterized protein</fullName>
    </submittedName>
</protein>
<name>A0A8J2LF41_9HEXA</name>
<sequence length="243" mass="27130">MATKSQVFEFTDETGKPHYIGPVFQADELEKILVDKLNNCLVPVINSLVYRVEELTSEVNSLRNVIESIATPEGGTFKDVMLELKASMQPLHTNVESVLDVVRQKQQLSTENASLVSSNILTPVSHQSREPYVTVTIGETELPYFLTTGVWRQIAGSSIPRTIARVVLESLHTIKEMREFTLSGKGLIKRFKENETPDSEFQVELNPRKAIPPESVEIALAVVAKAMDKSILSQYENKTNKNG</sequence>
<organism evidence="1 2">
    <name type="scientific">Allacma fusca</name>
    <dbReference type="NCBI Taxonomy" id="39272"/>
    <lineage>
        <taxon>Eukaryota</taxon>
        <taxon>Metazoa</taxon>
        <taxon>Ecdysozoa</taxon>
        <taxon>Arthropoda</taxon>
        <taxon>Hexapoda</taxon>
        <taxon>Collembola</taxon>
        <taxon>Symphypleona</taxon>
        <taxon>Sminthuridae</taxon>
        <taxon>Allacma</taxon>
    </lineage>
</organism>
<gene>
    <name evidence="1" type="ORF">AFUS01_LOCUS40925</name>
</gene>
<reference evidence="1" key="1">
    <citation type="submission" date="2021-06" db="EMBL/GenBank/DDBJ databases">
        <authorList>
            <person name="Hodson N. C."/>
            <person name="Mongue J. A."/>
            <person name="Jaron S. K."/>
        </authorList>
    </citation>
    <scope>NUCLEOTIDE SEQUENCE</scope>
</reference>